<dbReference type="PANTHER" id="PTHR46505:SF1">
    <property type="entry name" value="OXIDOREDUCTASE NAD-BINDING DOMAIN-CONTAINING PROTEIN 1"/>
    <property type="match status" value="1"/>
</dbReference>
<reference evidence="5" key="2">
    <citation type="submission" date="2015-01" db="EMBL/GenBank/DDBJ databases">
        <title>Evolutionary Origins and Diversification of the Mycorrhizal Mutualists.</title>
        <authorList>
            <consortium name="DOE Joint Genome Institute"/>
            <consortium name="Mycorrhizal Genomics Consortium"/>
            <person name="Kohler A."/>
            <person name="Kuo A."/>
            <person name="Nagy L.G."/>
            <person name="Floudas D."/>
            <person name="Copeland A."/>
            <person name="Barry K.W."/>
            <person name="Cichocki N."/>
            <person name="Veneault-Fourrey C."/>
            <person name="LaButti K."/>
            <person name="Lindquist E.A."/>
            <person name="Lipzen A."/>
            <person name="Lundell T."/>
            <person name="Morin E."/>
            <person name="Murat C."/>
            <person name="Riley R."/>
            <person name="Ohm R."/>
            <person name="Sun H."/>
            <person name="Tunlid A."/>
            <person name="Henrissat B."/>
            <person name="Grigoriev I.V."/>
            <person name="Hibbett D.S."/>
            <person name="Martin F."/>
        </authorList>
    </citation>
    <scope>NUCLEOTIDE SEQUENCE [LARGE SCALE GENOMIC DNA]</scope>
    <source>
        <strain evidence="5">Zn</strain>
    </source>
</reference>
<proteinExistence type="predicted"/>
<evidence type="ECO:0000313" key="4">
    <source>
        <dbReference type="EMBL" id="KIM95129.1"/>
    </source>
</evidence>
<keyword evidence="5" id="KW-1185">Reference proteome</keyword>
<dbReference type="PANTHER" id="PTHR46505">
    <property type="entry name" value="OXIDOREDUCTASE NAD-BINDING DOMAIN-CONTAINING PROTEIN 1"/>
    <property type="match status" value="1"/>
</dbReference>
<reference evidence="4 5" key="1">
    <citation type="submission" date="2014-04" db="EMBL/GenBank/DDBJ databases">
        <authorList>
            <consortium name="DOE Joint Genome Institute"/>
            <person name="Kuo A."/>
            <person name="Martino E."/>
            <person name="Perotto S."/>
            <person name="Kohler A."/>
            <person name="Nagy L.G."/>
            <person name="Floudas D."/>
            <person name="Copeland A."/>
            <person name="Barry K.W."/>
            <person name="Cichocki N."/>
            <person name="Veneault-Fourrey C."/>
            <person name="LaButti K."/>
            <person name="Lindquist E.A."/>
            <person name="Lipzen A."/>
            <person name="Lundell T."/>
            <person name="Morin E."/>
            <person name="Murat C."/>
            <person name="Sun H."/>
            <person name="Tunlid A."/>
            <person name="Henrissat B."/>
            <person name="Grigoriev I.V."/>
            <person name="Hibbett D.S."/>
            <person name="Martin F."/>
            <person name="Nordberg H.P."/>
            <person name="Cantor M.N."/>
            <person name="Hua S.X."/>
        </authorList>
    </citation>
    <scope>NUCLEOTIDE SEQUENCE [LARGE SCALE GENOMIC DNA]</scope>
    <source>
        <strain evidence="4 5">Zn</strain>
    </source>
</reference>
<dbReference type="GO" id="GO:0005739">
    <property type="term" value="C:mitochondrion"/>
    <property type="evidence" value="ECO:0007669"/>
    <property type="project" value="TreeGrafter"/>
</dbReference>
<keyword evidence="2" id="KW-0520">NAD</keyword>
<organism evidence="4 5">
    <name type="scientific">Oidiodendron maius (strain Zn)</name>
    <dbReference type="NCBI Taxonomy" id="913774"/>
    <lineage>
        <taxon>Eukaryota</taxon>
        <taxon>Fungi</taxon>
        <taxon>Dikarya</taxon>
        <taxon>Ascomycota</taxon>
        <taxon>Pezizomycotina</taxon>
        <taxon>Leotiomycetes</taxon>
        <taxon>Leotiomycetes incertae sedis</taxon>
        <taxon>Myxotrichaceae</taxon>
        <taxon>Oidiodendron</taxon>
    </lineage>
</organism>
<evidence type="ECO:0000313" key="5">
    <source>
        <dbReference type="Proteomes" id="UP000054321"/>
    </source>
</evidence>
<dbReference type="STRING" id="913774.A0A0C3GV59"/>
<keyword evidence="1" id="KW-0560">Oxidoreductase</keyword>
<protein>
    <recommendedName>
        <fullName evidence="6">FAD-binding FR-type domain-containing protein</fullName>
    </recommendedName>
</protein>
<dbReference type="InterPro" id="IPR052128">
    <property type="entry name" value="Oxidoreductase_NAD-binding"/>
</dbReference>
<evidence type="ECO:0000256" key="2">
    <source>
        <dbReference type="ARBA" id="ARBA00023027"/>
    </source>
</evidence>
<dbReference type="AlphaFoldDB" id="A0A0C3GV59"/>
<dbReference type="GO" id="GO:0016491">
    <property type="term" value="F:oxidoreductase activity"/>
    <property type="evidence" value="ECO:0007669"/>
    <property type="project" value="UniProtKB-KW"/>
</dbReference>
<dbReference type="CDD" id="cd00322">
    <property type="entry name" value="FNR_like"/>
    <property type="match status" value="1"/>
</dbReference>
<gene>
    <name evidence="4" type="ORF">OIDMADRAFT_184223</name>
</gene>
<accession>A0A0C3GV59</accession>
<dbReference type="Gene3D" id="3.40.50.80">
    <property type="entry name" value="Nucleotide-binding domain of ferredoxin-NADP reductase (FNR) module"/>
    <property type="match status" value="1"/>
</dbReference>
<dbReference type="EMBL" id="KN832888">
    <property type="protein sequence ID" value="KIM95129.1"/>
    <property type="molecule type" value="Genomic_DNA"/>
</dbReference>
<sequence>MASTPASPVSTTHLERTAKEPREEALHRVIVSSIFQVNKHIRLLQLHPVAGEQPIKVGVEFISGVRTSHARKGSSLCLIISQFLPGQFLDVHVPGLAHAGGFSITSSPSALSSPTPYLELAVQYAPSNPHAVFLSRPSIELLSTELQVRVGGSFVWPPVVSPQGLKRAIFVAGGIGINPLMSILSSLADAAPREGLPFQVKILYSVRDPGVERTSKEILFLGRLSAVVEKLGDFDALELFLTPGEGEGKDGMAVIGGEDGEALYRGRRIRGEDLERVLGPVEERMGTVVYVCGVPGMTEKLVRRAKKAEGMDERHVLYEKWW</sequence>
<dbReference type="HOGENOM" id="CLU_003827_7_1_1"/>
<name>A0A0C3GV59_OIDMZ</name>
<evidence type="ECO:0008006" key="6">
    <source>
        <dbReference type="Google" id="ProtNLM"/>
    </source>
</evidence>
<dbReference type="SUPFAM" id="SSF52343">
    <property type="entry name" value="Ferredoxin reductase-like, C-terminal NADP-linked domain"/>
    <property type="match status" value="1"/>
</dbReference>
<dbReference type="InterPro" id="IPR039261">
    <property type="entry name" value="FNR_nucleotide-bd"/>
</dbReference>
<feature type="compositionally biased region" description="Polar residues" evidence="3">
    <location>
        <begin position="1"/>
        <end position="12"/>
    </location>
</feature>
<dbReference type="InParanoid" id="A0A0C3GV59"/>
<dbReference type="SUPFAM" id="SSF63380">
    <property type="entry name" value="Riboflavin synthase domain-like"/>
    <property type="match status" value="1"/>
</dbReference>
<dbReference type="Proteomes" id="UP000054321">
    <property type="component" value="Unassembled WGS sequence"/>
</dbReference>
<evidence type="ECO:0000256" key="1">
    <source>
        <dbReference type="ARBA" id="ARBA00023002"/>
    </source>
</evidence>
<dbReference type="InterPro" id="IPR017938">
    <property type="entry name" value="Riboflavin_synthase-like_b-brl"/>
</dbReference>
<evidence type="ECO:0000256" key="3">
    <source>
        <dbReference type="SAM" id="MobiDB-lite"/>
    </source>
</evidence>
<feature type="region of interest" description="Disordered" evidence="3">
    <location>
        <begin position="1"/>
        <end position="21"/>
    </location>
</feature>
<dbReference type="OrthoDB" id="436496at2759"/>